<protein>
    <submittedName>
        <fullName evidence="2">Uncharacterized protein</fullName>
    </submittedName>
</protein>
<feature type="compositionally biased region" description="Polar residues" evidence="1">
    <location>
        <begin position="65"/>
        <end position="92"/>
    </location>
</feature>
<feature type="region of interest" description="Disordered" evidence="1">
    <location>
        <begin position="54"/>
        <end position="322"/>
    </location>
</feature>
<feature type="region of interest" description="Disordered" evidence="1">
    <location>
        <begin position="1"/>
        <end position="33"/>
    </location>
</feature>
<accession>A0A7G2C8L6</accession>
<feature type="compositionally biased region" description="Low complexity" evidence="1">
    <location>
        <begin position="302"/>
        <end position="312"/>
    </location>
</feature>
<gene>
    <name evidence="2" type="ORF">ADEAN_000358700</name>
</gene>
<proteinExistence type="predicted"/>
<feature type="compositionally biased region" description="Polar residues" evidence="1">
    <location>
        <begin position="178"/>
        <end position="205"/>
    </location>
</feature>
<evidence type="ECO:0000313" key="2">
    <source>
        <dbReference type="EMBL" id="CAD2216126.1"/>
    </source>
</evidence>
<dbReference type="AlphaFoldDB" id="A0A7G2C8L6"/>
<feature type="compositionally biased region" description="Low complexity" evidence="1">
    <location>
        <begin position="109"/>
        <end position="123"/>
    </location>
</feature>
<feature type="compositionally biased region" description="Basic and acidic residues" evidence="1">
    <location>
        <begin position="234"/>
        <end position="265"/>
    </location>
</feature>
<feature type="region of interest" description="Disordered" evidence="1">
    <location>
        <begin position="337"/>
        <end position="410"/>
    </location>
</feature>
<dbReference type="Proteomes" id="UP000515908">
    <property type="component" value="Chromosome 06"/>
</dbReference>
<dbReference type="VEuPathDB" id="TriTrypDB:ADEAN_000358700"/>
<evidence type="ECO:0000256" key="1">
    <source>
        <dbReference type="SAM" id="MobiDB-lite"/>
    </source>
</evidence>
<organism evidence="2 3">
    <name type="scientific">Angomonas deanei</name>
    <dbReference type="NCBI Taxonomy" id="59799"/>
    <lineage>
        <taxon>Eukaryota</taxon>
        <taxon>Discoba</taxon>
        <taxon>Euglenozoa</taxon>
        <taxon>Kinetoplastea</taxon>
        <taxon>Metakinetoplastina</taxon>
        <taxon>Trypanosomatida</taxon>
        <taxon>Trypanosomatidae</taxon>
        <taxon>Strigomonadinae</taxon>
        <taxon>Angomonas</taxon>
    </lineage>
</organism>
<keyword evidence="3" id="KW-1185">Reference proteome</keyword>
<feature type="compositionally biased region" description="Polar residues" evidence="1">
    <location>
        <begin position="131"/>
        <end position="163"/>
    </location>
</feature>
<feature type="compositionally biased region" description="Basic and acidic residues" evidence="1">
    <location>
        <begin position="387"/>
        <end position="405"/>
    </location>
</feature>
<feature type="compositionally biased region" description="Low complexity" evidence="1">
    <location>
        <begin position="206"/>
        <end position="232"/>
    </location>
</feature>
<dbReference type="EMBL" id="LR877150">
    <property type="protein sequence ID" value="CAD2216126.1"/>
    <property type="molecule type" value="Genomic_DNA"/>
</dbReference>
<name>A0A7G2C8L6_9TRYP</name>
<evidence type="ECO:0000313" key="3">
    <source>
        <dbReference type="Proteomes" id="UP000515908"/>
    </source>
</evidence>
<sequence>MTSVDCSQPQTKTIRTSGRVSRQSEKLSVTGGSKKSFWIRPSSALYEMTASTAAKCTSKVDETRVSSVHSRPPTRVNSPRNSGVSPRPSSTAIRRGSAVSEVSERPPIKKSTASARSSSSAAKPLKRKASVNNSSVFERLASSTTSATENRVNNTTAVNTFDTSSSPSVSKKRSSSKMTRQASTKSGVESSSNKLTRRPSTATGLTSNAVVSSRASSTTTSARPSTAVASTADRQSESFRKHCERVAARNAAKEAEKAHDPELKFQRQRSSQMSLKKKKTEEGKVIHKVRRSSSLGVKSETPKQPVVKTVTPQTPPARLSGTISKKLLFEIHDDAADEEEPCPLSAAPRASERPPLPSALVGTPIPVPRKSAPRDDQPNHHSPIKSVKREGDKEASPCREELQKQEEEDAKVTTAAAALAAARQAYNARKQARTSTGSAPRLSANTSGDLLTAVLQGVAQQTRRVIPCYYCAEMQNVGTYKVHLDVCEGRSHTLLRDRGVSEEQLQQALEKVKELPIPSLVSEEGERETFTYAAFLCAKTLLVKCSKCQTSVRVHDVKEHELLCGRSYYVGSKAEQRLREAVDRIQEGTSDSNESSKKF</sequence>
<reference evidence="2 3" key="1">
    <citation type="submission" date="2020-08" db="EMBL/GenBank/DDBJ databases">
        <authorList>
            <person name="Newling K."/>
            <person name="Davey J."/>
            <person name="Forrester S."/>
        </authorList>
    </citation>
    <scope>NUCLEOTIDE SEQUENCE [LARGE SCALE GENOMIC DNA]</scope>
    <source>
        <strain evidence="3">Crithidia deanei Carvalho (ATCC PRA-265)</strain>
    </source>
</reference>
<dbReference type="OrthoDB" id="273550at2759"/>